<dbReference type="InterPro" id="IPR013111">
    <property type="entry name" value="EGF_extracell"/>
</dbReference>
<dbReference type="PROSITE" id="PS00243">
    <property type="entry name" value="I_EGF_1"/>
    <property type="match status" value="1"/>
</dbReference>
<evidence type="ECO:0000313" key="9">
    <source>
        <dbReference type="Proteomes" id="UP001352852"/>
    </source>
</evidence>
<evidence type="ECO:0000256" key="1">
    <source>
        <dbReference type="ARBA" id="ARBA00022536"/>
    </source>
</evidence>
<keyword evidence="4" id="KW-1015">Disulfide bond</keyword>
<keyword evidence="9" id="KW-1185">Reference proteome</keyword>
<feature type="domain" description="Integrin beta epidermal growth factor-like" evidence="7">
    <location>
        <begin position="110"/>
        <end position="148"/>
    </location>
</feature>
<evidence type="ECO:0000259" key="6">
    <source>
        <dbReference type="Pfam" id="PF07974"/>
    </source>
</evidence>
<name>A0ABU7DPZ9_9TELE</name>
<dbReference type="SUPFAM" id="SSF57196">
    <property type="entry name" value="EGF/Laminin"/>
    <property type="match status" value="1"/>
</dbReference>
<comment type="caution">
    <text evidence="8">The sequence shown here is derived from an EMBL/GenBank/DDBJ whole genome shotgun (WGS) entry which is preliminary data.</text>
</comment>
<accession>A0ABU7DPZ9</accession>
<sequence>MVSNLLFGFGLAGSREEQPKCQALSDESRPQAWLQGGTLAPLYHMTSRASIVWSLRRRLEPLFVTQSLFAMGDPTRGHGYCSCGRCICEDGWFGKLCQFPRSCDMSDAQSKELCERDDGVICSGKGSCHCGRCICSPQEWWVSGDFCECDDRECDKHDGLICT</sequence>
<feature type="domain" description="Epidermal growth factor-like" evidence="6">
    <location>
        <begin position="76"/>
        <end position="97"/>
    </location>
</feature>
<evidence type="ECO:0000256" key="5">
    <source>
        <dbReference type="ARBA" id="ARBA00023180"/>
    </source>
</evidence>
<evidence type="ECO:0000259" key="7">
    <source>
        <dbReference type="Pfam" id="PF23105"/>
    </source>
</evidence>
<gene>
    <name evidence="8" type="ORF">CHARACLAT_010477</name>
</gene>
<dbReference type="PANTHER" id="PTHR10082">
    <property type="entry name" value="INTEGRIN BETA SUBUNIT"/>
    <property type="match status" value="1"/>
</dbReference>
<keyword evidence="2" id="KW-0732">Signal</keyword>
<dbReference type="InterPro" id="IPR057243">
    <property type="entry name" value="Integrin_I-EGF_CS"/>
</dbReference>
<keyword evidence="3" id="KW-0677">Repeat</keyword>
<proteinExistence type="predicted"/>
<dbReference type="InterPro" id="IPR057073">
    <property type="entry name" value="EGF_integrin_2"/>
</dbReference>
<dbReference type="PANTHER" id="PTHR10082:SF3">
    <property type="entry name" value="INTEGRIN BETA-LIKE PROTEIN 1"/>
    <property type="match status" value="1"/>
</dbReference>
<dbReference type="Pfam" id="PF07974">
    <property type="entry name" value="EGF_2"/>
    <property type="match status" value="1"/>
</dbReference>
<dbReference type="Pfam" id="PF23105">
    <property type="entry name" value="EGF_integrin"/>
    <property type="match status" value="1"/>
</dbReference>
<dbReference type="PROSITE" id="PS52047">
    <property type="entry name" value="I_EGF_2"/>
    <property type="match status" value="1"/>
</dbReference>
<dbReference type="InterPro" id="IPR015812">
    <property type="entry name" value="Integrin_bsu"/>
</dbReference>
<keyword evidence="5" id="KW-0325">Glycoprotein</keyword>
<evidence type="ECO:0000256" key="2">
    <source>
        <dbReference type="ARBA" id="ARBA00022729"/>
    </source>
</evidence>
<evidence type="ECO:0000256" key="3">
    <source>
        <dbReference type="ARBA" id="ARBA00022737"/>
    </source>
</evidence>
<organism evidence="8 9">
    <name type="scientific">Characodon lateralis</name>
    <dbReference type="NCBI Taxonomy" id="208331"/>
    <lineage>
        <taxon>Eukaryota</taxon>
        <taxon>Metazoa</taxon>
        <taxon>Chordata</taxon>
        <taxon>Craniata</taxon>
        <taxon>Vertebrata</taxon>
        <taxon>Euteleostomi</taxon>
        <taxon>Actinopterygii</taxon>
        <taxon>Neopterygii</taxon>
        <taxon>Teleostei</taxon>
        <taxon>Neoteleostei</taxon>
        <taxon>Acanthomorphata</taxon>
        <taxon>Ovalentaria</taxon>
        <taxon>Atherinomorphae</taxon>
        <taxon>Cyprinodontiformes</taxon>
        <taxon>Goodeidae</taxon>
        <taxon>Characodon</taxon>
    </lineage>
</organism>
<feature type="non-terminal residue" evidence="8">
    <location>
        <position position="163"/>
    </location>
</feature>
<dbReference type="Proteomes" id="UP001352852">
    <property type="component" value="Unassembled WGS sequence"/>
</dbReference>
<reference evidence="8 9" key="1">
    <citation type="submission" date="2021-06" db="EMBL/GenBank/DDBJ databases">
        <authorList>
            <person name="Palmer J.M."/>
        </authorList>
    </citation>
    <scope>NUCLEOTIDE SEQUENCE [LARGE SCALE GENOMIC DNA]</scope>
    <source>
        <strain evidence="8 9">CL_MEX2019</strain>
        <tissue evidence="8">Muscle</tissue>
    </source>
</reference>
<evidence type="ECO:0008006" key="10">
    <source>
        <dbReference type="Google" id="ProtNLM"/>
    </source>
</evidence>
<keyword evidence="1" id="KW-0245">EGF-like domain</keyword>
<evidence type="ECO:0000313" key="8">
    <source>
        <dbReference type="EMBL" id="MED6277158.1"/>
    </source>
</evidence>
<dbReference type="Gene3D" id="2.10.25.10">
    <property type="entry name" value="Laminin"/>
    <property type="match status" value="2"/>
</dbReference>
<protein>
    <recommendedName>
        <fullName evidence="10">Integrin beta-like protein 1</fullName>
    </recommendedName>
</protein>
<dbReference type="EMBL" id="JAHUTJ010033462">
    <property type="protein sequence ID" value="MED6277158.1"/>
    <property type="molecule type" value="Genomic_DNA"/>
</dbReference>
<evidence type="ECO:0000256" key="4">
    <source>
        <dbReference type="ARBA" id="ARBA00023157"/>
    </source>
</evidence>